<dbReference type="InterPro" id="IPR015943">
    <property type="entry name" value="WD40/YVTN_repeat-like_dom_sf"/>
</dbReference>
<evidence type="ECO:0000313" key="3">
    <source>
        <dbReference type="EMBL" id="GAA1571003.1"/>
    </source>
</evidence>
<dbReference type="InterPro" id="IPR050282">
    <property type="entry name" value="Cycloisomerase_2"/>
</dbReference>
<comment type="similarity">
    <text evidence="1">Belongs to the cycloisomerase 2 family.</text>
</comment>
<dbReference type="InterPro" id="IPR019405">
    <property type="entry name" value="Lactonase_7-beta_prop"/>
</dbReference>
<dbReference type="PANTHER" id="PTHR30344:SF1">
    <property type="entry name" value="6-PHOSPHOGLUCONOLACTONASE"/>
    <property type="match status" value="1"/>
</dbReference>
<organism evidence="3 4">
    <name type="scientific">Dactylosporangium maewongense</name>
    <dbReference type="NCBI Taxonomy" id="634393"/>
    <lineage>
        <taxon>Bacteria</taxon>
        <taxon>Bacillati</taxon>
        <taxon>Actinomycetota</taxon>
        <taxon>Actinomycetes</taxon>
        <taxon>Micromonosporales</taxon>
        <taxon>Micromonosporaceae</taxon>
        <taxon>Dactylosporangium</taxon>
    </lineage>
</organism>
<comment type="caution">
    <text evidence="3">The sequence shown here is derived from an EMBL/GenBank/DDBJ whole genome shotgun (WGS) entry which is preliminary data.</text>
</comment>
<evidence type="ECO:0000313" key="4">
    <source>
        <dbReference type="Proteomes" id="UP001501470"/>
    </source>
</evidence>
<evidence type="ECO:0000256" key="1">
    <source>
        <dbReference type="ARBA" id="ARBA00005564"/>
    </source>
</evidence>
<sequence>MLIGSYADQISFFDDDFKPSAPPIRASSPSYLAASADGGVIYTVAELDEGHVAAFRLDGTPLGSLPTGGASPCHLAVAGGFVLSANYQGGSVSVFALDAGGGLASRTDLVQHTGSSVNPDRQSAPHAHQVTVRDSRDPRDSMVYVVDLGLDEIVHYRLTSSGVLERQRATSVTPLGSGPRHLVLHPDGRVFVANELTSTVAVLDRGFEVLDVQPSVLVPPAGDNFPSELLLSADGTRLYVANRGNDTITTFAVTAGGLSPLDEVSTGGTWPRHFALLDGALAVANQHSDTVTLLELDPATGVPQPGRTVLEHPSPSMVLHLR</sequence>
<dbReference type="Proteomes" id="UP001501470">
    <property type="component" value="Unassembled WGS sequence"/>
</dbReference>
<dbReference type="EMBL" id="BAAAQD010000045">
    <property type="protein sequence ID" value="GAA1571003.1"/>
    <property type="molecule type" value="Genomic_DNA"/>
</dbReference>
<proteinExistence type="inferred from homology"/>
<dbReference type="PANTHER" id="PTHR30344">
    <property type="entry name" value="6-PHOSPHOGLUCONOLACTONASE-RELATED"/>
    <property type="match status" value="1"/>
</dbReference>
<keyword evidence="4" id="KW-1185">Reference proteome</keyword>
<dbReference type="SUPFAM" id="SSF51004">
    <property type="entry name" value="C-terminal (heme d1) domain of cytochrome cd1-nitrite reductase"/>
    <property type="match status" value="1"/>
</dbReference>
<name>A0ABN2D5N5_9ACTN</name>
<dbReference type="Pfam" id="PF10282">
    <property type="entry name" value="Lactonase"/>
    <property type="match status" value="1"/>
</dbReference>
<evidence type="ECO:0000256" key="2">
    <source>
        <dbReference type="SAM" id="MobiDB-lite"/>
    </source>
</evidence>
<dbReference type="InterPro" id="IPR011048">
    <property type="entry name" value="Haem_d1_sf"/>
</dbReference>
<gene>
    <name evidence="3" type="ORF">GCM10009827_111100</name>
</gene>
<accession>A0ABN2D5N5</accession>
<reference evidence="3 4" key="1">
    <citation type="journal article" date="2019" name="Int. J. Syst. Evol. Microbiol.">
        <title>The Global Catalogue of Microorganisms (GCM) 10K type strain sequencing project: providing services to taxonomists for standard genome sequencing and annotation.</title>
        <authorList>
            <consortium name="The Broad Institute Genomics Platform"/>
            <consortium name="The Broad Institute Genome Sequencing Center for Infectious Disease"/>
            <person name="Wu L."/>
            <person name="Ma J."/>
        </authorList>
    </citation>
    <scope>NUCLEOTIDE SEQUENCE [LARGE SCALE GENOMIC DNA]</scope>
    <source>
        <strain evidence="3 4">JCM 15933</strain>
    </source>
</reference>
<feature type="region of interest" description="Disordered" evidence="2">
    <location>
        <begin position="115"/>
        <end position="134"/>
    </location>
</feature>
<protein>
    <submittedName>
        <fullName evidence="3">Lactonase family protein</fullName>
    </submittedName>
</protein>
<dbReference type="Gene3D" id="2.130.10.10">
    <property type="entry name" value="YVTN repeat-like/Quinoprotein amine dehydrogenase"/>
    <property type="match status" value="1"/>
</dbReference>